<feature type="region of interest" description="Disordered" evidence="1">
    <location>
        <begin position="570"/>
        <end position="597"/>
    </location>
</feature>
<proteinExistence type="predicted"/>
<gene>
    <name evidence="3" type="ORF">WJX74_006564</name>
</gene>
<feature type="region of interest" description="Disordered" evidence="1">
    <location>
        <begin position="330"/>
        <end position="443"/>
    </location>
</feature>
<evidence type="ECO:0000313" key="4">
    <source>
        <dbReference type="Proteomes" id="UP001438707"/>
    </source>
</evidence>
<feature type="domain" description="Nuclease associated modular" evidence="2">
    <location>
        <begin position="141"/>
        <end position="157"/>
    </location>
</feature>
<feature type="domain" description="Nuclease associated modular" evidence="2">
    <location>
        <begin position="158"/>
        <end position="174"/>
    </location>
</feature>
<feature type="compositionally biased region" description="Low complexity" evidence="1">
    <location>
        <begin position="386"/>
        <end position="408"/>
    </location>
</feature>
<dbReference type="AlphaFoldDB" id="A0AAW1QK80"/>
<dbReference type="EMBL" id="JALJOS010000036">
    <property type="protein sequence ID" value="KAK9821668.1"/>
    <property type="molecule type" value="Genomic_DNA"/>
</dbReference>
<feature type="region of interest" description="Disordered" evidence="1">
    <location>
        <begin position="73"/>
        <end position="95"/>
    </location>
</feature>
<feature type="region of interest" description="Disordered" evidence="1">
    <location>
        <begin position="476"/>
        <end position="540"/>
    </location>
</feature>
<feature type="compositionally biased region" description="Polar residues" evidence="1">
    <location>
        <begin position="481"/>
        <end position="503"/>
    </location>
</feature>
<dbReference type="Proteomes" id="UP001438707">
    <property type="component" value="Unassembled WGS sequence"/>
</dbReference>
<name>A0AAW1QK80_9CHLO</name>
<feature type="domain" description="Nuclease associated modular" evidence="2">
    <location>
        <begin position="175"/>
        <end position="191"/>
    </location>
</feature>
<dbReference type="Pfam" id="PF07460">
    <property type="entry name" value="NUMOD3"/>
    <property type="match status" value="2"/>
</dbReference>
<accession>A0AAW1QK80</accession>
<dbReference type="SMART" id="SM00496">
    <property type="entry name" value="IENR2"/>
    <property type="match status" value="4"/>
</dbReference>
<protein>
    <recommendedName>
        <fullName evidence="2">Nuclease associated modular domain-containing protein</fullName>
    </recommendedName>
</protein>
<feature type="region of interest" description="Disordered" evidence="1">
    <location>
        <begin position="14"/>
        <end position="40"/>
    </location>
</feature>
<feature type="compositionally biased region" description="Basic residues" evidence="1">
    <location>
        <begin position="152"/>
        <end position="169"/>
    </location>
</feature>
<evidence type="ECO:0000313" key="3">
    <source>
        <dbReference type="EMBL" id="KAK9821668.1"/>
    </source>
</evidence>
<feature type="domain" description="Nuclease associated modular" evidence="2">
    <location>
        <begin position="192"/>
        <end position="208"/>
    </location>
</feature>
<evidence type="ECO:0000259" key="2">
    <source>
        <dbReference type="SMART" id="SM00496"/>
    </source>
</evidence>
<feature type="compositionally biased region" description="Low complexity" evidence="1">
    <location>
        <begin position="227"/>
        <end position="240"/>
    </location>
</feature>
<keyword evidence="4" id="KW-1185">Reference proteome</keyword>
<feature type="region of interest" description="Disordered" evidence="1">
    <location>
        <begin position="138"/>
        <end position="169"/>
    </location>
</feature>
<evidence type="ECO:0000256" key="1">
    <source>
        <dbReference type="SAM" id="MobiDB-lite"/>
    </source>
</evidence>
<feature type="compositionally biased region" description="Basic and acidic residues" evidence="1">
    <location>
        <begin position="84"/>
        <end position="95"/>
    </location>
</feature>
<feature type="region of interest" description="Disordered" evidence="1">
    <location>
        <begin position="225"/>
        <end position="251"/>
    </location>
</feature>
<sequence length="597" mass="63282">MRLCGQHFTGGLWLQPGQSKAGQGPCLPRARSAPCTPTSTSLRDISAAGLNTAEPVLRSNPLSYQPDLLHRAEGAANAAEEGTSEGKARIAAEAKRKRERIRRSADVKQRISDGMLLNWHQEPHRRLAVSEKLKGREPWNKGKVMSPETRAKMSRSHKGLKHSPAVKRKMGKAHTGLLHSAETMALISEQQWGRPKSEEHRQKIAAAQARRHAAQRVLKAVEDVHRSASGAEGSAPASSGCPKFPGRASDTRMTRGSVVKNYKAQLREYRALQAELAPWTAAFQGQYGHRPHLHDVEVTGITWLITKYKQYLILRERVLSDTNVLRSKLDSAAPDFDGGQARSDATGGLGSMRSFERYNANGPAGGRQLTGGKVSAALDYQRRQHSSTAPSPTASPPASSAASPTACPTAPPIPDSAGSPAVVSLGPQSQSQQPMDAGRDPLAGVTTVQDLDPEVSGTSTTVADAVVGPAALRWQREVESHSASATPNSSHHNATSASCGSEQETGHQPIDAAFIADGPPATSGEVKALPKARPLPSARAAMPARVRAAVKAAEQYRQSKLKATVEAANAAAASAALRPSKKSTRAAGGAKSQPSES</sequence>
<dbReference type="InterPro" id="IPR003611">
    <property type="entry name" value="NUMOD3"/>
</dbReference>
<dbReference type="GO" id="GO:0003677">
    <property type="term" value="F:DNA binding"/>
    <property type="evidence" value="ECO:0007669"/>
    <property type="project" value="InterPro"/>
</dbReference>
<organism evidence="3 4">
    <name type="scientific">Apatococcus lobatus</name>
    <dbReference type="NCBI Taxonomy" id="904363"/>
    <lineage>
        <taxon>Eukaryota</taxon>
        <taxon>Viridiplantae</taxon>
        <taxon>Chlorophyta</taxon>
        <taxon>core chlorophytes</taxon>
        <taxon>Trebouxiophyceae</taxon>
        <taxon>Chlorellales</taxon>
        <taxon>Chlorellaceae</taxon>
        <taxon>Apatococcus</taxon>
    </lineage>
</organism>
<comment type="caution">
    <text evidence="3">The sequence shown here is derived from an EMBL/GenBank/DDBJ whole genome shotgun (WGS) entry which is preliminary data.</text>
</comment>
<reference evidence="3 4" key="1">
    <citation type="journal article" date="2024" name="Nat. Commun.">
        <title>Phylogenomics reveals the evolutionary origins of lichenization in chlorophyte algae.</title>
        <authorList>
            <person name="Puginier C."/>
            <person name="Libourel C."/>
            <person name="Otte J."/>
            <person name="Skaloud P."/>
            <person name="Haon M."/>
            <person name="Grisel S."/>
            <person name="Petersen M."/>
            <person name="Berrin J.G."/>
            <person name="Delaux P.M."/>
            <person name="Dal Grande F."/>
            <person name="Keller J."/>
        </authorList>
    </citation>
    <scope>NUCLEOTIDE SEQUENCE [LARGE SCALE GENOMIC DNA]</scope>
    <source>
        <strain evidence="3 4">SAG 2145</strain>
    </source>
</reference>